<feature type="compositionally biased region" description="Basic and acidic residues" evidence="1">
    <location>
        <begin position="1135"/>
        <end position="1146"/>
    </location>
</feature>
<feature type="region of interest" description="Disordered" evidence="1">
    <location>
        <begin position="140"/>
        <end position="228"/>
    </location>
</feature>
<feature type="compositionally biased region" description="Basic and acidic residues" evidence="1">
    <location>
        <begin position="1080"/>
        <end position="1096"/>
    </location>
</feature>
<feature type="compositionally biased region" description="Basic and acidic residues" evidence="1">
    <location>
        <begin position="874"/>
        <end position="886"/>
    </location>
</feature>
<evidence type="ECO:0000313" key="2">
    <source>
        <dbReference type="EMBL" id="ESO84414.1"/>
    </source>
</evidence>
<dbReference type="HOGENOM" id="CLU_253261_0_0_1"/>
<evidence type="ECO:0000256" key="1">
    <source>
        <dbReference type="SAM" id="MobiDB-lite"/>
    </source>
</evidence>
<feature type="compositionally biased region" description="Basic and acidic residues" evidence="1">
    <location>
        <begin position="993"/>
        <end position="1004"/>
    </location>
</feature>
<feature type="compositionally biased region" description="Polar residues" evidence="1">
    <location>
        <begin position="967"/>
        <end position="977"/>
    </location>
</feature>
<dbReference type="RefSeq" id="XP_009065016.1">
    <property type="nucleotide sequence ID" value="XM_009066768.1"/>
</dbReference>
<feature type="region of interest" description="Disordered" evidence="1">
    <location>
        <begin position="26"/>
        <end position="101"/>
    </location>
</feature>
<feature type="compositionally biased region" description="Polar residues" evidence="1">
    <location>
        <begin position="731"/>
        <end position="757"/>
    </location>
</feature>
<sequence>METNKVNTATKRVSLSEGTFRIFAKSVRDVTSNKLKKDRSGSTSTTSSSNESSPNKDSPFLEGKKSSGTKMSDESVIETPEKRKTPESLSPTKSHSPAKINRIDSQQKTLKSKRSIGIELENLKENCPANDLSLEDHESLLVPKNGGKDKNSRVDELATKNNVDTPETTKDVKTDEPKTTNVMMKNQHQHYKPNRHKNPDHLQPCRINRNQYPDHHQPRRHDSHYSMDQRTHGRLNQCFDNERRHSHPDRNQPPRFRAERFSRPRETKKENKSKNEEDWNEDLLDVEEKLDDPKSAKVFSTSLPNENTWEASSAALNSSCPELDQDTKVPISLSDIDKTKEIVSVYLQGNKNCDSSNIHSKHPEQPGFESSKGEVEDNLDHGHDLAAPEAKNKTNELSDLTDKIALDLKEIARNLVQNNKDSNEDSQVVTESPELNEHSGSIPEDYNAYPSDAVSSNIAQAPPGKETFKDGLIVKVPQMTERFDAVDNTEDWSDELTEVPTPGKVVQEVHDEMTDIHKPQPSNQHNGSAKCSDTVNDFVDCMSDLQGSSKSKLESELNWAEGWTGSNLDTSSADAKGISIEGATQEISNSPDAGEKAALLPQSCLKFAENLEKSVPRADNNQAEGLRNFESKDLIANTEDVLPETNSNQPIISLQDGIPRMKAIFARGGIRPSHSSRGAHSYNYTERGSTALNKDIIKPHPLMSFELEGSWEKVLENNTVELDEEEVFDSEINTPQNVEQPSPVTDTSKDPNNNLKGTSDIVPGNVAPQFSQDIRRKSSIKEDQKQIGLNQNQNDSPPIVNRRSTCDSRSENSDSVKHLRPPRKNTQTPPLRPRNDDLLDAELKKIDVYLGITKQPKKSEHHASSHKKHIRPRTHSERFEKSERKGFKNVKPYKNDKSNKSEDWSSDLLDVQSAPVEPHHFTEKLQDGSCNSFQNISNYSNKSDSIPIPDNSLLDIYANYSPYCNVNNQSKQNSPQRSHIKEKTPSPQISHPTEIKGKSRERDPGQNQIEISRCKNDSKNFKLPNIQNESVQSLKEFSMDRDFSGDKHGFLTSSKMSISNNAVPISDAFSDFSSVGSDDDILRQTDSKTDPKKPARSESSISLKSKRHYRYSSQDMSISETISSMSTDPRYQKSQKTEINDMDYRHKPPMPPNPLEYPYYHPGKSAPGPPFDPRLFNPYIPFYPPYMYPAYYPGYDTTLMEQHQKIEEERCHVKQERKEAKKDPDSNKKSVQKESKDTDQHGHIPNLSHLITVPLNKITDLQQAQLLLQFVDQLVRKVPNASGAYYRAVSNQGEPSLEVGATTEPTLQNKNKTKSPVKYRPSSLHLHERRPSAPNDGSSMKPHYQYQPRYPTPQYNPMEGPQYPHQDLPSQILQYPDAALKTVEDNRYHDYRNYCKFFGIKLLLNHLLFLFCAPFLFC</sequence>
<feature type="compositionally biased region" description="Basic and acidic residues" evidence="1">
    <location>
        <begin position="893"/>
        <end position="903"/>
    </location>
</feature>
<gene>
    <name evidence="2" type="ORF">LOTGIDRAFT_168869</name>
</gene>
<feature type="compositionally biased region" description="Polar residues" evidence="1">
    <location>
        <begin position="787"/>
        <end position="796"/>
    </location>
</feature>
<feature type="region of interest" description="Disordered" evidence="1">
    <location>
        <begin position="967"/>
        <end position="1007"/>
    </location>
</feature>
<feature type="compositionally biased region" description="Basic residues" evidence="1">
    <location>
        <begin position="187"/>
        <end position="198"/>
    </location>
</feature>
<feature type="compositionally biased region" description="Polar residues" evidence="1">
    <location>
        <begin position="417"/>
        <end position="430"/>
    </location>
</feature>
<feature type="compositionally biased region" description="Basic and acidic residues" evidence="1">
    <location>
        <begin position="167"/>
        <end position="178"/>
    </location>
</feature>
<feature type="compositionally biased region" description="Low complexity" evidence="1">
    <location>
        <begin position="41"/>
        <end position="53"/>
    </location>
</feature>
<feature type="region of interest" description="Disordered" evidence="1">
    <location>
        <begin position="1296"/>
        <end position="1343"/>
    </location>
</feature>
<feature type="compositionally biased region" description="Basic and acidic residues" evidence="1">
    <location>
        <begin position="371"/>
        <end position="396"/>
    </location>
</feature>
<dbReference type="GeneID" id="20240989"/>
<feature type="region of interest" description="Disordered" evidence="1">
    <location>
        <begin position="1074"/>
        <end position="1151"/>
    </location>
</feature>
<dbReference type="CTD" id="20240989"/>
<feature type="compositionally biased region" description="Low complexity" evidence="1">
    <location>
        <begin position="1115"/>
        <end position="1128"/>
    </location>
</feature>
<name>V4B781_LOTGI</name>
<organism evidence="2 3">
    <name type="scientific">Lottia gigantea</name>
    <name type="common">Giant owl limpet</name>
    <dbReference type="NCBI Taxonomy" id="225164"/>
    <lineage>
        <taxon>Eukaryota</taxon>
        <taxon>Metazoa</taxon>
        <taxon>Spiralia</taxon>
        <taxon>Lophotrochozoa</taxon>
        <taxon>Mollusca</taxon>
        <taxon>Gastropoda</taxon>
        <taxon>Patellogastropoda</taxon>
        <taxon>Lottioidea</taxon>
        <taxon>Lottiidae</taxon>
        <taxon>Lottia</taxon>
    </lineage>
</organism>
<feature type="region of interest" description="Disordered" evidence="1">
    <location>
        <begin position="417"/>
        <end position="464"/>
    </location>
</feature>
<dbReference type="EMBL" id="KB203534">
    <property type="protein sequence ID" value="ESO84414.1"/>
    <property type="molecule type" value="Genomic_DNA"/>
</dbReference>
<feature type="region of interest" description="Disordered" evidence="1">
    <location>
        <begin position="241"/>
        <end position="282"/>
    </location>
</feature>
<feature type="region of interest" description="Disordered" evidence="1">
    <location>
        <begin position="352"/>
        <end position="396"/>
    </location>
</feature>
<dbReference type="KEGG" id="lgi:LOTGIDRAFT_168869"/>
<feature type="region of interest" description="Disordered" evidence="1">
    <location>
        <begin position="726"/>
        <end position="837"/>
    </location>
</feature>
<evidence type="ECO:0000313" key="3">
    <source>
        <dbReference type="Proteomes" id="UP000030746"/>
    </source>
</evidence>
<dbReference type="OMA" id="FFANYPP"/>
<protein>
    <submittedName>
        <fullName evidence="2">Uncharacterized protein</fullName>
    </submittedName>
</protein>
<reference evidence="2 3" key="1">
    <citation type="journal article" date="2013" name="Nature">
        <title>Insights into bilaterian evolution from three spiralian genomes.</title>
        <authorList>
            <person name="Simakov O."/>
            <person name="Marletaz F."/>
            <person name="Cho S.J."/>
            <person name="Edsinger-Gonzales E."/>
            <person name="Havlak P."/>
            <person name="Hellsten U."/>
            <person name="Kuo D.H."/>
            <person name="Larsson T."/>
            <person name="Lv J."/>
            <person name="Arendt D."/>
            <person name="Savage R."/>
            <person name="Osoegawa K."/>
            <person name="de Jong P."/>
            <person name="Grimwood J."/>
            <person name="Chapman J.A."/>
            <person name="Shapiro H."/>
            <person name="Aerts A."/>
            <person name="Otillar R.P."/>
            <person name="Terry A.Y."/>
            <person name="Boore J.L."/>
            <person name="Grigoriev I.V."/>
            <person name="Lindberg D.R."/>
            <person name="Seaver E.C."/>
            <person name="Weisblat D.A."/>
            <person name="Putnam N.H."/>
            <person name="Rokhsar D.S."/>
        </authorList>
    </citation>
    <scope>NUCLEOTIDE SEQUENCE [LARGE SCALE GENOMIC DNA]</scope>
</reference>
<feature type="compositionally biased region" description="Basic and acidic residues" evidence="1">
    <location>
        <begin position="804"/>
        <end position="817"/>
    </location>
</feature>
<dbReference type="Proteomes" id="UP000030746">
    <property type="component" value="Unassembled WGS sequence"/>
</dbReference>
<feature type="compositionally biased region" description="Basic and acidic residues" evidence="1">
    <location>
        <begin position="1213"/>
        <end position="1242"/>
    </location>
</feature>
<feature type="region of interest" description="Disordered" evidence="1">
    <location>
        <begin position="853"/>
        <end position="905"/>
    </location>
</feature>
<proteinExistence type="predicted"/>
<feature type="region of interest" description="Disordered" evidence="1">
    <location>
        <begin position="1213"/>
        <end position="1245"/>
    </location>
</feature>
<keyword evidence="3" id="KW-1185">Reference proteome</keyword>
<feature type="compositionally biased region" description="Basic residues" evidence="1">
    <location>
        <begin position="864"/>
        <end position="873"/>
    </location>
</feature>
<feature type="compositionally biased region" description="Basic and acidic residues" evidence="1">
    <location>
        <begin position="241"/>
        <end position="277"/>
    </location>
</feature>
<feature type="compositionally biased region" description="Basic and acidic residues" evidence="1">
    <location>
        <begin position="773"/>
        <end position="785"/>
    </location>
</feature>
<feature type="compositionally biased region" description="Basic and acidic residues" evidence="1">
    <location>
        <begin position="146"/>
        <end position="158"/>
    </location>
</feature>
<accession>V4B781</accession>